<evidence type="ECO:0000256" key="2">
    <source>
        <dbReference type="ARBA" id="ARBA00011738"/>
    </source>
</evidence>
<dbReference type="Proteomes" id="UP000469871">
    <property type="component" value="Unassembled WGS sequence"/>
</dbReference>
<keyword evidence="16" id="KW-0326">Glycosidase</keyword>
<dbReference type="Proteomes" id="UP000070452">
    <property type="component" value="Unassembled WGS sequence"/>
</dbReference>
<dbReference type="GO" id="GO:0005886">
    <property type="term" value="C:plasma membrane"/>
    <property type="evidence" value="ECO:0007669"/>
    <property type="project" value="UniProtKB-SubCell"/>
</dbReference>
<dbReference type="PANTHER" id="PTHR33843:SF4">
    <property type="entry name" value="ASCORBATE-SPECIFIC PTS SYSTEM EIIC COMPONENT"/>
    <property type="match status" value="1"/>
</dbReference>
<feature type="transmembrane region" description="Helical" evidence="14">
    <location>
        <begin position="225"/>
        <end position="246"/>
    </location>
</feature>
<feature type="transmembrane region" description="Helical" evidence="14">
    <location>
        <begin position="119"/>
        <end position="141"/>
    </location>
</feature>
<feature type="transmembrane region" description="Helical" evidence="14">
    <location>
        <begin position="258"/>
        <end position="276"/>
    </location>
</feature>
<keyword evidence="5" id="KW-0762">Sugar transport</keyword>
<dbReference type="RefSeq" id="WP_002286041.1">
    <property type="nucleotide sequence ID" value="NZ_AP024831.1"/>
</dbReference>
<feature type="transmembrane region" description="Helical" evidence="14">
    <location>
        <begin position="41"/>
        <end position="59"/>
    </location>
</feature>
<evidence type="ECO:0000256" key="1">
    <source>
        <dbReference type="ARBA" id="ARBA00004651"/>
    </source>
</evidence>
<dbReference type="GO" id="GO:0016798">
    <property type="term" value="F:hydrolase activity, acting on glycosyl bonds"/>
    <property type="evidence" value="ECO:0007669"/>
    <property type="project" value="UniProtKB-KW"/>
</dbReference>
<evidence type="ECO:0000313" key="15">
    <source>
        <dbReference type="EMBL" id="KAB7576305.1"/>
    </source>
</evidence>
<dbReference type="NCBIfam" id="NF009553">
    <property type="entry name" value="PRK12997.1-5"/>
    <property type="match status" value="1"/>
</dbReference>
<evidence type="ECO:0000256" key="14">
    <source>
        <dbReference type="SAM" id="Phobius"/>
    </source>
</evidence>
<evidence type="ECO:0000313" key="19">
    <source>
        <dbReference type="EMBL" id="RBS33332.1"/>
    </source>
</evidence>
<feature type="transmembrane region" description="Helical" evidence="14">
    <location>
        <begin position="147"/>
        <end position="168"/>
    </location>
</feature>
<organism evidence="16 21">
    <name type="scientific">Enterococcus faecium</name>
    <name type="common">Streptococcus faecium</name>
    <dbReference type="NCBI Taxonomy" id="1352"/>
    <lineage>
        <taxon>Bacteria</taxon>
        <taxon>Bacillati</taxon>
        <taxon>Bacillota</taxon>
        <taxon>Bacilli</taxon>
        <taxon>Lactobacillales</taxon>
        <taxon>Enterococcaceae</taxon>
        <taxon>Enterococcus</taxon>
    </lineage>
</organism>
<evidence type="ECO:0000313" key="17">
    <source>
        <dbReference type="EMBL" id="OOL82194.1"/>
    </source>
</evidence>
<dbReference type="PATRIC" id="fig|1352.1358.peg.1782"/>
<keyword evidence="6" id="KW-0598">Phosphotransferase system</keyword>
<evidence type="ECO:0000256" key="10">
    <source>
        <dbReference type="ARBA" id="ARBA00037387"/>
    </source>
</evidence>
<dbReference type="GO" id="GO:0009401">
    <property type="term" value="P:phosphoenolpyruvate-dependent sugar phosphotransferase system"/>
    <property type="evidence" value="ECO:0007669"/>
    <property type="project" value="UniProtKB-KW"/>
</dbReference>
<feature type="transmembrane region" description="Helical" evidence="14">
    <location>
        <begin position="317"/>
        <end position="337"/>
    </location>
</feature>
<dbReference type="NCBIfam" id="NF006922">
    <property type="entry name" value="PRK09410.1-5"/>
    <property type="match status" value="1"/>
</dbReference>
<evidence type="ECO:0000256" key="8">
    <source>
        <dbReference type="ARBA" id="ARBA00022989"/>
    </source>
</evidence>
<gene>
    <name evidence="16" type="ORF">AWT83_12620</name>
    <name evidence="17" type="ORF">B1P95_10570</name>
    <name evidence="18" type="ORF">DKP91_04605</name>
    <name evidence="20" type="ORF">DTPHA_601225</name>
    <name evidence="19" type="ORF">EB12_00932</name>
    <name evidence="15" type="ORF">GBM73_02780</name>
</gene>
<evidence type="ECO:0000256" key="13">
    <source>
        <dbReference type="ARBA" id="ARBA00042859"/>
    </source>
</evidence>
<sequence length="457" mass="48534">MDKLLNLFVSIVSQPSILVSLIALLGLVLQKKKFSEVIQGTIKTFVGFLVLIGGAGLISNSLTPFASMFQTALHTQGVVPSNEAVVAIALQQYGTPTALIMLVGMIVNILLARFTRYKFIFLTGQAMLYVSCLTAVILVSAGFTANLWMILLGGVFEGTLLTITPALCQPFMKNITGNNQVALGHTGNIGYASSGWIGKFFGNKDRSTEDIKIPKSFSFLRDSTVSIMLLMSIVYVALALLAGPGFVERELSNGDNAVIFALIQAGTFTAGFVIVLQGVRMVLAEIVPAFQGIAKKLVPDSKPALDVPIVFPYAPNAVLIGFFVSFFVGTLSMFAMIGLQTTVIIPGVVGHFFCGAASGVFGNSTGGRRGAVLGSAFNSLLISWLPLFILPVLGDLKIASSTFADTDYLVPGLVLGKLGEYGQIALTVGIIAFFLLVVLSSFLFAGKRTNIVSKEQN</sequence>
<keyword evidence="4" id="KW-1003">Cell membrane</keyword>
<feature type="transmembrane region" description="Helical" evidence="14">
    <location>
        <begin position="93"/>
        <end position="112"/>
    </location>
</feature>
<evidence type="ECO:0000256" key="5">
    <source>
        <dbReference type="ARBA" id="ARBA00022597"/>
    </source>
</evidence>
<dbReference type="GO" id="GO:0016740">
    <property type="term" value="F:transferase activity"/>
    <property type="evidence" value="ECO:0007669"/>
    <property type="project" value="UniProtKB-KW"/>
</dbReference>
<evidence type="ECO:0000313" key="24">
    <source>
        <dbReference type="Proteomes" id="UP000249070"/>
    </source>
</evidence>
<keyword evidence="16" id="KW-0378">Hydrolase</keyword>
<evidence type="ECO:0000313" key="18">
    <source>
        <dbReference type="EMBL" id="PZM56357.1"/>
    </source>
</evidence>
<comment type="similarity">
    <text evidence="11">Belongs to the UlaA family.</text>
</comment>
<dbReference type="Pfam" id="PF03611">
    <property type="entry name" value="EIIC-GAT"/>
    <property type="match status" value="1"/>
</dbReference>
<dbReference type="EMBL" id="LRHK01000001">
    <property type="protein sequence ID" value="KWX19271.1"/>
    <property type="molecule type" value="Genomic_DNA"/>
</dbReference>
<dbReference type="EMBL" id="LEQJ01000005">
    <property type="protein sequence ID" value="RBS33332.1"/>
    <property type="molecule type" value="Genomic_DNA"/>
</dbReference>
<evidence type="ECO:0000256" key="3">
    <source>
        <dbReference type="ARBA" id="ARBA00022448"/>
    </source>
</evidence>
<dbReference type="InterPro" id="IPR051562">
    <property type="entry name" value="Ascorbate-PTS_EIIC"/>
</dbReference>
<evidence type="ECO:0000256" key="11">
    <source>
        <dbReference type="ARBA" id="ARBA00038218"/>
    </source>
</evidence>
<reference evidence="20 22" key="3">
    <citation type="submission" date="2016-04" db="EMBL/GenBank/DDBJ databases">
        <authorList>
            <person name="Millard A."/>
        </authorList>
    </citation>
    <scope>NUCLEOTIDE SEQUENCE [LARGE SCALE GENOMIC DNA]</scope>
    <source>
        <strain evidence="20">Isolate 22</strain>
    </source>
</reference>
<evidence type="ECO:0000256" key="12">
    <source>
        <dbReference type="ARBA" id="ARBA00039702"/>
    </source>
</evidence>
<evidence type="ECO:0000313" key="23">
    <source>
        <dbReference type="Proteomes" id="UP000191171"/>
    </source>
</evidence>
<comment type="function">
    <text evidence="10">The phosphoenolpyruvate-dependent sugar phosphotransferase system (sugar PTS), a major carbohydrate active transport system, catalyzes the phosphorylation of incoming sugar substrates concomitantly with their translocation across the cell membrane. The enzyme II UlaABC PTS system is involved in ascorbate transport.</text>
</comment>
<evidence type="ECO:0000313" key="16">
    <source>
        <dbReference type="EMBL" id="KWX19271.1"/>
    </source>
</evidence>
<keyword evidence="8 14" id="KW-1133">Transmembrane helix</keyword>
<comment type="subcellular location">
    <subcellularLocation>
        <location evidence="1">Cell membrane</location>
        <topology evidence="1">Multi-pass membrane protein</topology>
    </subcellularLocation>
</comment>
<dbReference type="Proteomes" id="UP000191171">
    <property type="component" value="Unassembled WGS sequence"/>
</dbReference>
<evidence type="ECO:0000313" key="26">
    <source>
        <dbReference type="Proteomes" id="UP000469871"/>
    </source>
</evidence>
<accession>A0A132PAA8</accession>
<dbReference type="EMBL" id="QHGU01000015">
    <property type="protein sequence ID" value="PZM56357.1"/>
    <property type="molecule type" value="Genomic_DNA"/>
</dbReference>
<feature type="transmembrane region" description="Helical" evidence="14">
    <location>
        <begin position="373"/>
        <end position="393"/>
    </location>
</feature>
<dbReference type="EMBL" id="MVGJ01000059">
    <property type="protein sequence ID" value="OOL82194.1"/>
    <property type="molecule type" value="Genomic_DNA"/>
</dbReference>
<dbReference type="InterPro" id="IPR004703">
    <property type="entry name" value="PTS_sugar-sp_permease"/>
</dbReference>
<reference evidence="16 21" key="2">
    <citation type="submission" date="2016-01" db="EMBL/GenBank/DDBJ databases">
        <title>Molecular Mechanisms for transfer of large genomic segments between Enterococcus faecium strains.</title>
        <authorList>
            <person name="Garcia-Solache M.A."/>
            <person name="Lebreton F."/>
            <person name="Mclaughlin R.E."/>
            <person name="Whiteaker J.D."/>
            <person name="Gilmore M.S."/>
            <person name="Rice L.B."/>
        </authorList>
    </citation>
    <scope>NUCLEOTIDE SEQUENCE [LARGE SCALE GENOMIC DNA]</scope>
    <source>
        <strain evidence="16 21">D344RRF x C68</strain>
    </source>
</reference>
<evidence type="ECO:0000313" key="22">
    <source>
        <dbReference type="Proteomes" id="UP000183509"/>
    </source>
</evidence>
<evidence type="ECO:0000256" key="7">
    <source>
        <dbReference type="ARBA" id="ARBA00022692"/>
    </source>
</evidence>
<dbReference type="Proteomes" id="UP000249070">
    <property type="component" value="Unassembled WGS sequence"/>
</dbReference>
<evidence type="ECO:0000313" key="21">
    <source>
        <dbReference type="Proteomes" id="UP000070452"/>
    </source>
</evidence>
<dbReference type="STRING" id="1352.AL014_06080"/>
<feature type="transmembrane region" description="Helical" evidence="14">
    <location>
        <begin position="6"/>
        <end position="29"/>
    </location>
</feature>
<dbReference type="EMBL" id="FKLM01000015">
    <property type="protein sequence ID" value="SAZ03297.1"/>
    <property type="molecule type" value="Genomic_DNA"/>
</dbReference>
<reference evidence="15 26" key="6">
    <citation type="submission" date="2019-10" db="EMBL/GenBank/DDBJ databases">
        <title>Evolutionary dynamics of vancomycin-resistant Enterococcus faecium during gastrointestinal tract colonization and bloodstream infection in immunocompromised pediatric patients.</title>
        <authorList>
            <person name="Chilambi G.S."/>
            <person name="Nordstrom H.R."/>
            <person name="Evans D.R."/>
            <person name="Ferrolino J."/>
            <person name="Hayden R.T."/>
            <person name="Maron G.M."/>
            <person name="Vo A.N."/>
            <person name="Gilmore M.S."/>
            <person name="Wolf J."/>
            <person name="Rosch J.W."/>
            <person name="Van Tyne D."/>
        </authorList>
    </citation>
    <scope>NUCLEOTIDE SEQUENCE [LARGE SCALE GENOMIC DNA]</scope>
    <source>
        <strain evidence="15 26">VRECG27</strain>
    </source>
</reference>
<protein>
    <recommendedName>
        <fullName evidence="12">Ascorbate-specific PTS system EIIC component</fullName>
    </recommendedName>
    <alternativeName>
        <fullName evidence="13">Ascorbate-specific permease IIC component UlaA</fullName>
    </alternativeName>
</protein>
<evidence type="ECO:0000313" key="20">
    <source>
        <dbReference type="EMBL" id="SAZ03297.1"/>
    </source>
</evidence>
<comment type="subunit">
    <text evidence="2">Homodimer.</text>
</comment>
<keyword evidence="3" id="KW-0813">Transport</keyword>
<dbReference type="AlphaFoldDB" id="A0A132PAA8"/>
<proteinExistence type="inferred from homology"/>
<reference evidence="19 25" key="1">
    <citation type="submission" date="2015-06" db="EMBL/GenBank/DDBJ databases">
        <title>The Genome Sequence of Enterococcus faecium 131EA1.</title>
        <authorList>
            <consortium name="The Broad Institute Genomics Platform"/>
            <consortium name="The Broad Institute Genome Sequencing Center for Infectious Disease"/>
            <person name="Earl A.M."/>
            <person name="Van Tyne D."/>
            <person name="Lebreton F."/>
            <person name="Saavedra J.T."/>
            <person name="Gilmore M.S."/>
            <person name="Manson Mcguire A."/>
            <person name="Clock S."/>
            <person name="Crupain M."/>
            <person name="Rangan U."/>
            <person name="Young S."/>
            <person name="Abouelleil A."/>
            <person name="Cao P."/>
            <person name="Chapman S.B."/>
            <person name="Griggs A."/>
            <person name="Priest M."/>
            <person name="Shea T."/>
            <person name="Wortman J."/>
            <person name="Nusbaum C."/>
            <person name="Birren B."/>
        </authorList>
    </citation>
    <scope>NUCLEOTIDE SEQUENCE [LARGE SCALE GENOMIC DNA]</scope>
    <source>
        <strain evidence="19 25">131EA1</strain>
    </source>
</reference>
<keyword evidence="9 14" id="KW-0472">Membrane</keyword>
<evidence type="ECO:0000256" key="9">
    <source>
        <dbReference type="ARBA" id="ARBA00023136"/>
    </source>
</evidence>
<dbReference type="OMA" id="DVAFGHF"/>
<feature type="transmembrane region" description="Helical" evidence="14">
    <location>
        <begin position="343"/>
        <end position="361"/>
    </location>
</feature>
<dbReference type="Proteomes" id="UP000183509">
    <property type="component" value="Unassembled WGS sequence"/>
</dbReference>
<name>A0A132PAA8_ENTFC</name>
<dbReference type="EMBL" id="WEFP01000001">
    <property type="protein sequence ID" value="KAB7576305.1"/>
    <property type="molecule type" value="Genomic_DNA"/>
</dbReference>
<dbReference type="GeneID" id="66454304"/>
<keyword evidence="20" id="KW-0808">Transferase</keyword>
<dbReference type="PANTHER" id="PTHR33843">
    <property type="entry name" value="ASCORBATE-SPECIFIC PTS SYSTEM EIIC COMPONENT"/>
    <property type="match status" value="1"/>
</dbReference>
<feature type="transmembrane region" description="Helical" evidence="14">
    <location>
        <begin position="424"/>
        <end position="445"/>
    </location>
</feature>
<keyword evidence="7 14" id="KW-0812">Transmembrane</keyword>
<dbReference type="Proteomes" id="UP000253144">
    <property type="component" value="Unassembled WGS sequence"/>
</dbReference>
<evidence type="ECO:0000256" key="4">
    <source>
        <dbReference type="ARBA" id="ARBA00022475"/>
    </source>
</evidence>
<reference evidence="18 24" key="5">
    <citation type="submission" date="2018-05" db="EMBL/GenBank/DDBJ databases">
        <title>Vancomycin-resistant Enterococcus faecium strain from Chelyabinsk, Russia.</title>
        <authorList>
            <person name="Gostev V."/>
            <person name="Goncharov A."/>
            <person name="Kolodzhieva V."/>
            <person name="Suvorov A."/>
            <person name="Sidorenko S."/>
            <person name="Zueva L."/>
        </authorList>
    </citation>
    <scope>NUCLEOTIDE SEQUENCE [LARGE SCALE GENOMIC DNA]</scope>
    <source>
        <strain evidence="18 24">20</strain>
    </source>
</reference>
<comment type="caution">
    <text evidence="16">The sequence shown here is derived from an EMBL/GenBank/DDBJ whole genome shotgun (WGS) entry which is preliminary data.</text>
</comment>
<evidence type="ECO:0000313" key="25">
    <source>
        <dbReference type="Proteomes" id="UP000253144"/>
    </source>
</evidence>
<reference evidence="17 23" key="4">
    <citation type="submission" date="2017-02" db="EMBL/GenBank/DDBJ databases">
        <title>Clonality and virulence of isolates of VRE in Hematopoietic Stem Cell Transplanted (HSCT) patients.</title>
        <authorList>
            <person name="Marchi A.P."/>
            <person name="Martins R.C."/>
            <person name="Marie S.K."/>
            <person name="Levin A.S."/>
            <person name="Costa S.F."/>
        </authorList>
    </citation>
    <scope>NUCLEOTIDE SEQUENCE [LARGE SCALE GENOMIC DNA]</scope>
    <source>
        <strain evidence="17 23">LIM1759</strain>
    </source>
</reference>
<evidence type="ECO:0000256" key="6">
    <source>
        <dbReference type="ARBA" id="ARBA00022683"/>
    </source>
</evidence>
<dbReference type="NCBIfam" id="NF006920">
    <property type="entry name" value="PRK09410.1-2"/>
    <property type="match status" value="1"/>
</dbReference>